<protein>
    <submittedName>
        <fullName evidence="9">Dnaj homolog subfamily b member 12-like</fullName>
    </submittedName>
</protein>
<dbReference type="InterPro" id="IPR015399">
    <property type="entry name" value="DUF1977_DnaJ-like"/>
</dbReference>
<dbReference type="FunFam" id="1.10.287.110:FF:000137">
    <property type="entry name" value="DnaJ homolog subfamily B member 1"/>
    <property type="match status" value="1"/>
</dbReference>
<keyword evidence="5 7" id="KW-0472">Membrane</keyword>
<evidence type="ECO:0000256" key="7">
    <source>
        <dbReference type="SAM" id="Phobius"/>
    </source>
</evidence>
<name>A0AAV4A280_9GAST</name>
<keyword evidence="4 7" id="KW-1133">Transmembrane helix</keyword>
<dbReference type="CDD" id="cd06257">
    <property type="entry name" value="DnaJ"/>
    <property type="match status" value="1"/>
</dbReference>
<dbReference type="GO" id="GO:0005789">
    <property type="term" value="C:endoplasmic reticulum membrane"/>
    <property type="evidence" value="ECO:0007669"/>
    <property type="project" value="UniProtKB-SubCell"/>
</dbReference>
<dbReference type="SUPFAM" id="SSF46565">
    <property type="entry name" value="Chaperone J-domain"/>
    <property type="match status" value="1"/>
</dbReference>
<evidence type="ECO:0000256" key="1">
    <source>
        <dbReference type="ARBA" id="ARBA00004389"/>
    </source>
</evidence>
<dbReference type="Gene3D" id="1.10.287.110">
    <property type="entry name" value="DnaJ domain"/>
    <property type="match status" value="1"/>
</dbReference>
<keyword evidence="3" id="KW-0256">Endoplasmic reticulum</keyword>
<dbReference type="PRINTS" id="PR00625">
    <property type="entry name" value="JDOMAIN"/>
</dbReference>
<dbReference type="InterPro" id="IPR036869">
    <property type="entry name" value="J_dom_sf"/>
</dbReference>
<evidence type="ECO:0000256" key="4">
    <source>
        <dbReference type="ARBA" id="ARBA00022989"/>
    </source>
</evidence>
<evidence type="ECO:0000256" key="3">
    <source>
        <dbReference type="ARBA" id="ARBA00022824"/>
    </source>
</evidence>
<sequence>MDGNKDESERCIAIALRCIAAGDKDKARRFLLKSEKLYPSKKAADLLDSLSDNSSNGAAHDKNQSHATTRQRKASYPKANSEEKENSPADYTSEQLAAVKRINGCKDVYQVLEVSKDFSESDLKKAYRKLALQMHPDKNKAPGATEAFKAVGKAYSILSDKEKRRQYDLYGPEMQPSRPSRDYEEYSRGFDGDISPEELFNMFFGGGFPSGNLHRRSHHHHHTSRRTYYTYREPQQSESGLSLFFQLAPILLLVLLSMLSSFLVSDAVFSLQRTEKYRIERKTSHLHITYFVKDDFRAEFKSDLRRIERAVEEEYIGQLRSNCFRERNYKENMMWRARNYGDAKLYQRAMDMATPSCDNLQKVYS</sequence>
<evidence type="ECO:0000313" key="9">
    <source>
        <dbReference type="EMBL" id="GFO00972.1"/>
    </source>
</evidence>
<keyword evidence="2 7" id="KW-0812">Transmembrane</keyword>
<organism evidence="9 10">
    <name type="scientific">Plakobranchus ocellatus</name>
    <dbReference type="NCBI Taxonomy" id="259542"/>
    <lineage>
        <taxon>Eukaryota</taxon>
        <taxon>Metazoa</taxon>
        <taxon>Spiralia</taxon>
        <taxon>Lophotrochozoa</taxon>
        <taxon>Mollusca</taxon>
        <taxon>Gastropoda</taxon>
        <taxon>Heterobranchia</taxon>
        <taxon>Euthyneura</taxon>
        <taxon>Panpulmonata</taxon>
        <taxon>Sacoglossa</taxon>
        <taxon>Placobranchoidea</taxon>
        <taxon>Plakobranchidae</taxon>
        <taxon>Plakobranchus</taxon>
    </lineage>
</organism>
<evidence type="ECO:0000256" key="5">
    <source>
        <dbReference type="ARBA" id="ARBA00023136"/>
    </source>
</evidence>
<dbReference type="PANTHER" id="PTHR43908:SF3">
    <property type="entry name" value="AT29763P-RELATED"/>
    <property type="match status" value="1"/>
</dbReference>
<feature type="domain" description="J" evidence="8">
    <location>
        <begin position="107"/>
        <end position="171"/>
    </location>
</feature>
<evidence type="ECO:0000256" key="6">
    <source>
        <dbReference type="SAM" id="MobiDB-lite"/>
    </source>
</evidence>
<proteinExistence type="predicted"/>
<dbReference type="Proteomes" id="UP000735302">
    <property type="component" value="Unassembled WGS sequence"/>
</dbReference>
<dbReference type="Pfam" id="PF09320">
    <property type="entry name" value="DUF1977"/>
    <property type="match status" value="1"/>
</dbReference>
<feature type="transmembrane region" description="Helical" evidence="7">
    <location>
        <begin position="243"/>
        <end position="269"/>
    </location>
</feature>
<evidence type="ECO:0000256" key="2">
    <source>
        <dbReference type="ARBA" id="ARBA00022692"/>
    </source>
</evidence>
<dbReference type="InterPro" id="IPR001623">
    <property type="entry name" value="DnaJ_domain"/>
</dbReference>
<keyword evidence="10" id="KW-1185">Reference proteome</keyword>
<dbReference type="InterPro" id="IPR051100">
    <property type="entry name" value="DnaJ_subfamily_B/C"/>
</dbReference>
<comment type="caution">
    <text evidence="9">The sequence shown here is derived from an EMBL/GenBank/DDBJ whole genome shotgun (WGS) entry which is preliminary data.</text>
</comment>
<dbReference type="PROSITE" id="PS50076">
    <property type="entry name" value="DNAJ_2"/>
    <property type="match status" value="1"/>
</dbReference>
<evidence type="ECO:0000313" key="10">
    <source>
        <dbReference type="Proteomes" id="UP000735302"/>
    </source>
</evidence>
<dbReference type="Pfam" id="PF00226">
    <property type="entry name" value="DnaJ"/>
    <property type="match status" value="1"/>
</dbReference>
<dbReference type="SMART" id="SM00271">
    <property type="entry name" value="DnaJ"/>
    <property type="match status" value="1"/>
</dbReference>
<dbReference type="GO" id="GO:0030544">
    <property type="term" value="F:Hsp70 protein binding"/>
    <property type="evidence" value="ECO:0007669"/>
    <property type="project" value="TreeGrafter"/>
</dbReference>
<dbReference type="EMBL" id="BLXT01003182">
    <property type="protein sequence ID" value="GFO00972.1"/>
    <property type="molecule type" value="Genomic_DNA"/>
</dbReference>
<reference evidence="9 10" key="1">
    <citation type="journal article" date="2021" name="Elife">
        <title>Chloroplast acquisition without the gene transfer in kleptoplastic sea slugs, Plakobranchus ocellatus.</title>
        <authorList>
            <person name="Maeda T."/>
            <person name="Takahashi S."/>
            <person name="Yoshida T."/>
            <person name="Shimamura S."/>
            <person name="Takaki Y."/>
            <person name="Nagai Y."/>
            <person name="Toyoda A."/>
            <person name="Suzuki Y."/>
            <person name="Arimoto A."/>
            <person name="Ishii H."/>
            <person name="Satoh N."/>
            <person name="Nishiyama T."/>
            <person name="Hasebe M."/>
            <person name="Maruyama T."/>
            <person name="Minagawa J."/>
            <person name="Obokata J."/>
            <person name="Shigenobu S."/>
        </authorList>
    </citation>
    <scope>NUCLEOTIDE SEQUENCE [LARGE SCALE GENOMIC DNA]</scope>
</reference>
<dbReference type="PROSITE" id="PS00636">
    <property type="entry name" value="DNAJ_1"/>
    <property type="match status" value="1"/>
</dbReference>
<dbReference type="InterPro" id="IPR018253">
    <property type="entry name" value="DnaJ_domain_CS"/>
</dbReference>
<evidence type="ECO:0000259" key="8">
    <source>
        <dbReference type="PROSITE" id="PS50076"/>
    </source>
</evidence>
<dbReference type="AlphaFoldDB" id="A0AAV4A280"/>
<dbReference type="PANTHER" id="PTHR43908">
    <property type="entry name" value="AT29763P-RELATED"/>
    <property type="match status" value="1"/>
</dbReference>
<dbReference type="GO" id="GO:0071218">
    <property type="term" value="P:cellular response to misfolded protein"/>
    <property type="evidence" value="ECO:0007669"/>
    <property type="project" value="TreeGrafter"/>
</dbReference>
<gene>
    <name evidence="9" type="ORF">PoB_002747700</name>
</gene>
<accession>A0AAV4A280</accession>
<comment type="subcellular location">
    <subcellularLocation>
        <location evidence="1">Endoplasmic reticulum membrane</location>
        <topology evidence="1">Single-pass membrane protein</topology>
    </subcellularLocation>
</comment>
<feature type="region of interest" description="Disordered" evidence="6">
    <location>
        <begin position="48"/>
        <end position="92"/>
    </location>
</feature>